<dbReference type="PROSITE" id="PS00041">
    <property type="entry name" value="HTH_ARAC_FAMILY_1"/>
    <property type="match status" value="1"/>
</dbReference>
<evidence type="ECO:0000256" key="3">
    <source>
        <dbReference type="ARBA" id="ARBA00023163"/>
    </source>
</evidence>
<dbReference type="Gene3D" id="3.20.80.10">
    <property type="entry name" value="Regulatory factor, effector binding domain"/>
    <property type="match status" value="1"/>
</dbReference>
<gene>
    <name evidence="4" type="ORF">BW732_03375</name>
</gene>
<evidence type="ECO:0000313" key="5">
    <source>
        <dbReference type="Proteomes" id="UP000188246"/>
    </source>
</evidence>
<dbReference type="PRINTS" id="PR00032">
    <property type="entry name" value="HTHARAC"/>
</dbReference>
<dbReference type="Proteomes" id="UP000188246">
    <property type="component" value="Chromosome"/>
</dbReference>
<reference evidence="4 5" key="1">
    <citation type="journal article" date="2010" name="Int. J. Syst. Evol. Microbiol.">
        <title>Vagococcus penaei sp. nov., isolated from spoilage microbiota of cooked shrimp (Penaeus vannamei).</title>
        <authorList>
            <person name="Jaffres E."/>
            <person name="Prevost H."/>
            <person name="Rossero A."/>
            <person name="Joffraud J.J."/>
            <person name="Dousset X."/>
        </authorList>
    </citation>
    <scope>NUCLEOTIDE SEQUENCE [LARGE SCALE GENOMIC DNA]</scope>
    <source>
        <strain evidence="4 5">CD276</strain>
    </source>
</reference>
<dbReference type="Gene3D" id="1.10.10.60">
    <property type="entry name" value="Homeodomain-like"/>
    <property type="match status" value="2"/>
</dbReference>
<dbReference type="SMART" id="SM00342">
    <property type="entry name" value="HTH_ARAC"/>
    <property type="match status" value="1"/>
</dbReference>
<dbReference type="Pfam" id="PF12833">
    <property type="entry name" value="HTH_18"/>
    <property type="match status" value="1"/>
</dbReference>
<keyword evidence="1" id="KW-0805">Transcription regulation</keyword>
<dbReference type="SUPFAM" id="SSF55136">
    <property type="entry name" value="Probable bacterial effector-binding domain"/>
    <property type="match status" value="1"/>
</dbReference>
<organism evidence="4 5">
    <name type="scientific">Vagococcus penaei</name>
    <dbReference type="NCBI Taxonomy" id="633807"/>
    <lineage>
        <taxon>Bacteria</taxon>
        <taxon>Bacillati</taxon>
        <taxon>Bacillota</taxon>
        <taxon>Bacilli</taxon>
        <taxon>Lactobacillales</taxon>
        <taxon>Enterococcaceae</taxon>
        <taxon>Vagococcus</taxon>
    </lineage>
</organism>
<dbReference type="InterPro" id="IPR009057">
    <property type="entry name" value="Homeodomain-like_sf"/>
</dbReference>
<dbReference type="SUPFAM" id="SSF46689">
    <property type="entry name" value="Homeodomain-like"/>
    <property type="match status" value="2"/>
</dbReference>
<dbReference type="AlphaFoldDB" id="A0A1Q2D4Q8"/>
<dbReference type="EMBL" id="CP019609">
    <property type="protein sequence ID" value="AQP53368.1"/>
    <property type="molecule type" value="Genomic_DNA"/>
</dbReference>
<dbReference type="RefSeq" id="WP_077275460.1">
    <property type="nucleotide sequence ID" value="NZ_CP019609.1"/>
</dbReference>
<proteinExistence type="predicted"/>
<keyword evidence="5" id="KW-1185">Reference proteome</keyword>
<dbReference type="STRING" id="633807.BW732_03375"/>
<dbReference type="OrthoDB" id="9801123at2"/>
<dbReference type="InterPro" id="IPR018062">
    <property type="entry name" value="HTH_AraC-typ_CS"/>
</dbReference>
<dbReference type="InterPro" id="IPR018060">
    <property type="entry name" value="HTH_AraC"/>
</dbReference>
<keyword evidence="3" id="KW-0804">Transcription</keyword>
<dbReference type="KEGG" id="vpi:BW732_03375"/>
<accession>A0A1Q2D4Q8</accession>
<keyword evidence="2" id="KW-0238">DNA-binding</keyword>
<dbReference type="GO" id="GO:0003700">
    <property type="term" value="F:DNA-binding transcription factor activity"/>
    <property type="evidence" value="ECO:0007669"/>
    <property type="project" value="InterPro"/>
</dbReference>
<evidence type="ECO:0000313" key="4">
    <source>
        <dbReference type="EMBL" id="AQP53368.1"/>
    </source>
</evidence>
<dbReference type="PANTHER" id="PTHR47504">
    <property type="entry name" value="RIGHT ORIGIN-BINDING PROTEIN"/>
    <property type="match status" value="1"/>
</dbReference>
<sequence>MNEFKILLDYIEEHLDSEITMKDLAQLTNLSVFNLQKIFSILTSISLGDYIRYRRLSESVYDLQHTNARLIDIAFKYGYQSSEAFSRAFKAFFGLSPSEARKKHSQLPVFSRLTLKWQLQGGAKMTYRVVEEGEHYITGIKRHYSTVSDGHRNIPLFWDYFNESSLFDLITQDVCAIHKNEVLGACLPNDKDGSYDYLIGVKTYFPTKDDRLVSVGVPAMTWVVFEAKGPVPDSLRRTYQMIYDTFFPNQVYQLLNEPEYEIYPLDKNPMVADHVTAIWLPVAKTD</sequence>
<dbReference type="InterPro" id="IPR020449">
    <property type="entry name" value="Tscrpt_reg_AraC-type_HTH"/>
</dbReference>
<dbReference type="PANTHER" id="PTHR47504:SF5">
    <property type="entry name" value="RIGHT ORIGIN-BINDING PROTEIN"/>
    <property type="match status" value="1"/>
</dbReference>
<dbReference type="GO" id="GO:0043565">
    <property type="term" value="F:sequence-specific DNA binding"/>
    <property type="evidence" value="ECO:0007669"/>
    <property type="project" value="InterPro"/>
</dbReference>
<evidence type="ECO:0000256" key="2">
    <source>
        <dbReference type="ARBA" id="ARBA00023125"/>
    </source>
</evidence>
<dbReference type="InterPro" id="IPR050959">
    <property type="entry name" value="MarA-like"/>
</dbReference>
<dbReference type="Pfam" id="PF06445">
    <property type="entry name" value="GyrI-like"/>
    <property type="match status" value="1"/>
</dbReference>
<name>A0A1Q2D4Q8_9ENTE</name>
<dbReference type="InterPro" id="IPR011256">
    <property type="entry name" value="Reg_factor_effector_dom_sf"/>
</dbReference>
<dbReference type="PROSITE" id="PS01124">
    <property type="entry name" value="HTH_ARAC_FAMILY_2"/>
    <property type="match status" value="1"/>
</dbReference>
<dbReference type="SMART" id="SM00871">
    <property type="entry name" value="AraC_E_bind"/>
    <property type="match status" value="1"/>
</dbReference>
<evidence type="ECO:0000256" key="1">
    <source>
        <dbReference type="ARBA" id="ARBA00023015"/>
    </source>
</evidence>
<protein>
    <submittedName>
        <fullName evidence="4">Uncharacterized protein</fullName>
    </submittedName>
</protein>
<dbReference type="InterPro" id="IPR010499">
    <property type="entry name" value="AraC_E-bd"/>
</dbReference>
<dbReference type="InterPro" id="IPR029442">
    <property type="entry name" value="GyrI-like"/>
</dbReference>